<name>A0A427ASF0_ENSVE</name>
<evidence type="ECO:0000313" key="1">
    <source>
        <dbReference type="EMBL" id="RRT79131.1"/>
    </source>
</evidence>
<protein>
    <submittedName>
        <fullName evidence="1">Uncharacterized protein</fullName>
    </submittedName>
</protein>
<gene>
    <name evidence="1" type="ORF">B296_00025919</name>
</gene>
<comment type="caution">
    <text evidence="1">The sequence shown here is derived from an EMBL/GenBank/DDBJ whole genome shotgun (WGS) entry which is preliminary data.</text>
</comment>
<sequence length="146" mass="16536">MIDTGSSADILYFDAFQKLELSANDLTPMTSSLPRFTSDSISLLEIMSLHVTFGDEPCSKTMINKFMVVDIYVQHDRANRSSIAWRSGHPTATSALDEEDRMLDLHRRIRHGGRNARSLPQLKTWRLGRLRKGRNAQPPSSCEAWS</sequence>
<evidence type="ECO:0000313" key="2">
    <source>
        <dbReference type="Proteomes" id="UP000287651"/>
    </source>
</evidence>
<proteinExistence type="predicted"/>
<reference evidence="1 2" key="1">
    <citation type="journal article" date="2014" name="Agronomy (Basel)">
        <title>A Draft Genome Sequence for Ensete ventricosum, the Drought-Tolerant Tree Against Hunger.</title>
        <authorList>
            <person name="Harrison J."/>
            <person name="Moore K.A."/>
            <person name="Paszkiewicz K."/>
            <person name="Jones T."/>
            <person name="Grant M."/>
            <person name="Ambacheew D."/>
            <person name="Muzemil S."/>
            <person name="Studholme D.J."/>
        </authorList>
    </citation>
    <scope>NUCLEOTIDE SEQUENCE [LARGE SCALE GENOMIC DNA]</scope>
</reference>
<accession>A0A427ASF0</accession>
<organism evidence="1 2">
    <name type="scientific">Ensete ventricosum</name>
    <name type="common">Abyssinian banana</name>
    <name type="synonym">Musa ensete</name>
    <dbReference type="NCBI Taxonomy" id="4639"/>
    <lineage>
        <taxon>Eukaryota</taxon>
        <taxon>Viridiplantae</taxon>
        <taxon>Streptophyta</taxon>
        <taxon>Embryophyta</taxon>
        <taxon>Tracheophyta</taxon>
        <taxon>Spermatophyta</taxon>
        <taxon>Magnoliopsida</taxon>
        <taxon>Liliopsida</taxon>
        <taxon>Zingiberales</taxon>
        <taxon>Musaceae</taxon>
        <taxon>Ensete</taxon>
    </lineage>
</organism>
<dbReference type="AlphaFoldDB" id="A0A427ASF0"/>
<dbReference type="EMBL" id="AMZH03001488">
    <property type="protein sequence ID" value="RRT79131.1"/>
    <property type="molecule type" value="Genomic_DNA"/>
</dbReference>
<dbReference type="Proteomes" id="UP000287651">
    <property type="component" value="Unassembled WGS sequence"/>
</dbReference>